<feature type="domain" description="Tyr recombinase" evidence="2">
    <location>
        <begin position="1"/>
        <end position="94"/>
    </location>
</feature>
<dbReference type="InterPro" id="IPR002104">
    <property type="entry name" value="Integrase_catalytic"/>
</dbReference>
<dbReference type="GO" id="GO:0006310">
    <property type="term" value="P:DNA recombination"/>
    <property type="evidence" value="ECO:0007669"/>
    <property type="project" value="UniProtKB-KW"/>
</dbReference>
<evidence type="ECO:0000256" key="1">
    <source>
        <dbReference type="ARBA" id="ARBA00023172"/>
    </source>
</evidence>
<sequence>MLILTNEEYIAFKKLIELYDYLVHNRNGLTPYKLRSDIEKYIRWHDLRHSNATILLKSGISMKIIQERLGHSIMQTTSDIYAHVTKEMNTEATDILSNVLYTKKARES</sequence>
<reference evidence="3 4" key="1">
    <citation type="journal article" date="2013" name="Genome Announc.">
        <title>Complete Genome Sequence of the Solvent Producer Clostridium saccharobutylicum NCP262 (DSM 13864).</title>
        <authorList>
            <person name="Poehlein A."/>
            <person name="Hartwich K."/>
            <person name="Krabben P."/>
            <person name="Ehrenreich A."/>
            <person name="Liebl W."/>
            <person name="Durre P."/>
            <person name="Gottschalk G."/>
            <person name="Daniel R."/>
        </authorList>
    </citation>
    <scope>NUCLEOTIDE SEQUENCE [LARGE SCALE GENOMIC DNA]</scope>
    <source>
        <strain evidence="3">DSM 13864</strain>
    </source>
</reference>
<dbReference type="GO" id="GO:0015074">
    <property type="term" value="P:DNA integration"/>
    <property type="evidence" value="ECO:0007669"/>
    <property type="project" value="InterPro"/>
</dbReference>
<dbReference type="InterPro" id="IPR013762">
    <property type="entry name" value="Integrase-like_cat_sf"/>
</dbReference>
<evidence type="ECO:0000313" key="3">
    <source>
        <dbReference type="EMBL" id="AGX42119.1"/>
    </source>
</evidence>
<dbReference type="PATRIC" id="fig|1345695.10.peg.3339"/>
<dbReference type="GO" id="GO:0003677">
    <property type="term" value="F:DNA binding"/>
    <property type="evidence" value="ECO:0007669"/>
    <property type="project" value="InterPro"/>
</dbReference>
<dbReference type="KEGG" id="csb:CLSA_c11120"/>
<proteinExistence type="predicted"/>
<evidence type="ECO:0000259" key="2">
    <source>
        <dbReference type="PROSITE" id="PS51898"/>
    </source>
</evidence>
<evidence type="ECO:0000313" key="4">
    <source>
        <dbReference type="Proteomes" id="UP000017118"/>
    </source>
</evidence>
<dbReference type="Proteomes" id="UP000017118">
    <property type="component" value="Chromosome"/>
</dbReference>
<dbReference type="Pfam" id="PF00589">
    <property type="entry name" value="Phage_integrase"/>
    <property type="match status" value="1"/>
</dbReference>
<protein>
    <submittedName>
        <fullName evidence="3">Integrase family protein</fullName>
    </submittedName>
</protein>
<dbReference type="Gene3D" id="1.10.443.10">
    <property type="entry name" value="Intergrase catalytic core"/>
    <property type="match status" value="1"/>
</dbReference>
<dbReference type="EMBL" id="CP006721">
    <property type="protein sequence ID" value="AGX42119.1"/>
    <property type="molecule type" value="Genomic_DNA"/>
</dbReference>
<dbReference type="InterPro" id="IPR011010">
    <property type="entry name" value="DNA_brk_join_enz"/>
</dbReference>
<name>U5MMT7_CLOSA</name>
<keyword evidence="4" id="KW-1185">Reference proteome</keyword>
<dbReference type="eggNOG" id="COG0582">
    <property type="taxonomic scope" value="Bacteria"/>
</dbReference>
<gene>
    <name evidence="3" type="ORF">CLSA_c11120</name>
</gene>
<dbReference type="RefSeq" id="WP_022744401.1">
    <property type="nucleotide sequence ID" value="NC_022571.1"/>
</dbReference>
<dbReference type="PROSITE" id="PS51898">
    <property type="entry name" value="TYR_RECOMBINASE"/>
    <property type="match status" value="1"/>
</dbReference>
<accession>U5MMT7</accession>
<keyword evidence="1" id="KW-0233">DNA recombination</keyword>
<organism evidence="3 4">
    <name type="scientific">Clostridium saccharobutylicum DSM 13864</name>
    <dbReference type="NCBI Taxonomy" id="1345695"/>
    <lineage>
        <taxon>Bacteria</taxon>
        <taxon>Bacillati</taxon>
        <taxon>Bacillota</taxon>
        <taxon>Clostridia</taxon>
        <taxon>Eubacteriales</taxon>
        <taxon>Clostridiaceae</taxon>
        <taxon>Clostridium</taxon>
    </lineage>
</organism>
<dbReference type="SUPFAM" id="SSF56349">
    <property type="entry name" value="DNA breaking-rejoining enzymes"/>
    <property type="match status" value="1"/>
</dbReference>
<dbReference type="HOGENOM" id="CLU_2192454_0_0_9"/>
<dbReference type="AlphaFoldDB" id="U5MMT7"/>
<dbReference type="GeneID" id="55473629"/>